<organism evidence="2 3">
    <name type="scientific">Cordylochernes scorpioides</name>
    <dbReference type="NCBI Taxonomy" id="51811"/>
    <lineage>
        <taxon>Eukaryota</taxon>
        <taxon>Metazoa</taxon>
        <taxon>Ecdysozoa</taxon>
        <taxon>Arthropoda</taxon>
        <taxon>Chelicerata</taxon>
        <taxon>Arachnida</taxon>
        <taxon>Pseudoscorpiones</taxon>
        <taxon>Cheliferoidea</taxon>
        <taxon>Chernetidae</taxon>
        <taxon>Cordylochernes</taxon>
    </lineage>
</organism>
<dbReference type="PANTHER" id="PTHR11439:SF463">
    <property type="entry name" value="REVERSE TRANSCRIPTASE TY1_COPIA-TYPE DOMAIN-CONTAINING PROTEIN"/>
    <property type="match status" value="1"/>
</dbReference>
<evidence type="ECO:0000259" key="1">
    <source>
        <dbReference type="Pfam" id="PF07727"/>
    </source>
</evidence>
<evidence type="ECO:0000313" key="2">
    <source>
        <dbReference type="EMBL" id="UYV72445.1"/>
    </source>
</evidence>
<sequence>MTQNKYIATAFYGFHKSISQKKAKKVLFAHFVEKGLMPDFIECFGNIEEYGSYQGIRGRTYKLLGKPRRKTSYPKACKCRLHETRYVKFDESKKGIEESHGYIEPLTDNLDYLPLDFQITDSPEMTFAPQYFEGDNSDYPNEENLMINQGEETGSLPEETPPDNRRPVRERKMPIKYNDHIVYQAHEEEIPKKYEETLNSNNKDLWYQAMLDELNSMRVHNVWEIVDRPKYQKIIKSNWVYSIKDTPDNVEPTYKARLVAAGYNQKQGLDYDESFSPVMKMGTFRTLLSLATINKYKIRIFDIKTAYLNGTLERPIYMEMPPGFTEKDKVLLEERDAYLCIGIYVDDIIVIASSEQLIDDFQTQISKFLTVRKVTSNTFLGIEILVEDEDITLSQYIYIDKILDKFRMSTRPDLAYAISNLSQYCKEPYEIHWKVLKKVLRYVKGTRNLCLKLTSRMGHLTAFTDASWNNTADAKSFGGHIIKFGDNLLNWKSGKQKIVALSTMEAELLSFCDGVCDIKFYTSLLEELNMKQLIKEPTPIKTDSKSLIDWIKNQKQNTRTRHFNRKYHFIKDEYVKKTIQPIFVRTEQQEADLLTKNLSGPRLKNQTKMLRMDMDFTQD</sequence>
<gene>
    <name evidence="2" type="ORF">LAZ67_9003177</name>
</gene>
<accession>A0ABY6KUA9</accession>
<name>A0ABY6KUA9_9ARAC</name>
<protein>
    <recommendedName>
        <fullName evidence="1">Reverse transcriptase Ty1/copia-type domain-containing protein</fullName>
    </recommendedName>
</protein>
<dbReference type="PANTHER" id="PTHR11439">
    <property type="entry name" value="GAG-POL-RELATED RETROTRANSPOSON"/>
    <property type="match status" value="1"/>
</dbReference>
<feature type="domain" description="Reverse transcriptase Ty1/copia-type" evidence="1">
    <location>
        <begin position="338"/>
        <end position="409"/>
    </location>
</feature>
<dbReference type="CDD" id="cd09272">
    <property type="entry name" value="RNase_HI_RT_Ty1"/>
    <property type="match status" value="1"/>
</dbReference>
<dbReference type="SUPFAM" id="SSF56672">
    <property type="entry name" value="DNA/RNA polymerases"/>
    <property type="match status" value="1"/>
</dbReference>
<reference evidence="2 3" key="1">
    <citation type="submission" date="2022-01" db="EMBL/GenBank/DDBJ databases">
        <title>A chromosomal length assembly of Cordylochernes scorpioides.</title>
        <authorList>
            <person name="Zeh D."/>
            <person name="Zeh J."/>
        </authorList>
    </citation>
    <scope>NUCLEOTIDE SEQUENCE [LARGE SCALE GENOMIC DNA]</scope>
    <source>
        <strain evidence="2">IN4F17</strain>
        <tissue evidence="2">Whole Body</tissue>
    </source>
</reference>
<feature type="domain" description="Reverse transcriptase Ty1/copia-type" evidence="1">
    <location>
        <begin position="221"/>
        <end position="328"/>
    </location>
</feature>
<dbReference type="Proteomes" id="UP001235939">
    <property type="component" value="Chromosome 09"/>
</dbReference>
<keyword evidence="3" id="KW-1185">Reference proteome</keyword>
<proteinExistence type="predicted"/>
<dbReference type="InterPro" id="IPR013103">
    <property type="entry name" value="RVT_2"/>
</dbReference>
<evidence type="ECO:0000313" key="3">
    <source>
        <dbReference type="Proteomes" id="UP001235939"/>
    </source>
</evidence>
<dbReference type="EMBL" id="CP092871">
    <property type="protein sequence ID" value="UYV72445.1"/>
    <property type="molecule type" value="Genomic_DNA"/>
</dbReference>
<dbReference type="Pfam" id="PF07727">
    <property type="entry name" value="RVT_2"/>
    <property type="match status" value="2"/>
</dbReference>
<dbReference type="InterPro" id="IPR043502">
    <property type="entry name" value="DNA/RNA_pol_sf"/>
</dbReference>